<reference evidence="7 8" key="1">
    <citation type="submission" date="2018-12" db="EMBL/GenBank/DDBJ databases">
        <title>Genome sequencing of Prevotella sp. KCOM 3155 (= JS262).</title>
        <authorList>
            <person name="Kook J.-K."/>
            <person name="Park S.-N."/>
            <person name="Lim Y.K."/>
        </authorList>
    </citation>
    <scope>NUCLEOTIDE SEQUENCE [LARGE SCALE GENOMIC DNA]</scope>
    <source>
        <strain evidence="7 8">KCOM 3155</strain>
    </source>
</reference>
<evidence type="ECO:0000313" key="8">
    <source>
        <dbReference type="Proteomes" id="UP000278983"/>
    </source>
</evidence>
<dbReference type="InterPro" id="IPR036526">
    <property type="entry name" value="C-N_Hydrolase_sf"/>
</dbReference>
<evidence type="ECO:0000256" key="2">
    <source>
        <dbReference type="ARBA" id="ARBA00022801"/>
    </source>
</evidence>
<keyword evidence="8" id="KW-1185">Reference proteome</keyword>
<dbReference type="EC" id="3.5.1.3" evidence="3"/>
<evidence type="ECO:0000256" key="3">
    <source>
        <dbReference type="ARBA" id="ARBA00039118"/>
    </source>
</evidence>
<dbReference type="InterPro" id="IPR052737">
    <property type="entry name" value="Omega-amidase_YafV"/>
</dbReference>
<dbReference type="PANTHER" id="PTHR47799:SF1">
    <property type="entry name" value="OMEGA-AMIDASE YAFV"/>
    <property type="match status" value="1"/>
</dbReference>
<dbReference type="SUPFAM" id="SSF56317">
    <property type="entry name" value="Carbon-nitrogen hydrolase"/>
    <property type="match status" value="1"/>
</dbReference>
<comment type="catalytic activity">
    <reaction evidence="4">
        <text>a monoamide of a dicarboxylate + H2O = a dicarboxylate + NH4(+)</text>
        <dbReference type="Rhea" id="RHEA:11716"/>
        <dbReference type="ChEBI" id="CHEBI:15377"/>
        <dbReference type="ChEBI" id="CHEBI:28938"/>
        <dbReference type="ChEBI" id="CHEBI:28965"/>
        <dbReference type="ChEBI" id="CHEBI:77450"/>
        <dbReference type="EC" id="3.5.1.3"/>
    </reaction>
</comment>
<sequence>MKTTILQMDIAWGDCQGNVRRADAMIDNAPEADLYILPEMFSTGFAADPEGMAESENGKTVEWMRRKAVAKDAAIAGSLAIKSGERYFNRLYFVKPDGEVTTYDKRHLFSYAGENLHYTRGEERVIVEWRSVRIMLQVCYDLRFPVFSRNHGDYDMIIYVASWPTSRIKVWDTLLHARALENQCYVAGVNRVGRDPNCEYCGNSLIISPYGEDLAVCGSGEESAKMAEIDMEMLRSFRKKFPVIDDADIIHG</sequence>
<dbReference type="OrthoDB" id="9811121at2"/>
<dbReference type="Pfam" id="PF00795">
    <property type="entry name" value="CN_hydrolase"/>
    <property type="match status" value="1"/>
</dbReference>
<dbReference type="InterPro" id="IPR003010">
    <property type="entry name" value="C-N_Hydrolase"/>
</dbReference>
<dbReference type="PROSITE" id="PS50263">
    <property type="entry name" value="CN_HYDROLASE"/>
    <property type="match status" value="1"/>
</dbReference>
<accession>A0A432LJV8</accession>
<dbReference type="AlphaFoldDB" id="A0A432LJV8"/>
<proteinExistence type="inferred from homology"/>
<feature type="domain" description="CN hydrolase" evidence="6">
    <location>
        <begin position="1"/>
        <end position="231"/>
    </location>
</feature>
<evidence type="ECO:0000256" key="4">
    <source>
        <dbReference type="ARBA" id="ARBA00052904"/>
    </source>
</evidence>
<evidence type="ECO:0000256" key="5">
    <source>
        <dbReference type="ARBA" id="ARBA00072139"/>
    </source>
</evidence>
<keyword evidence="2 7" id="KW-0378">Hydrolase</keyword>
<comment type="caution">
    <text evidence="7">The sequence shown here is derived from an EMBL/GenBank/DDBJ whole genome shotgun (WGS) entry which is preliminary data.</text>
</comment>
<dbReference type="GO" id="GO:0106008">
    <property type="term" value="F:2-oxoglutaramate amidase activity"/>
    <property type="evidence" value="ECO:0007669"/>
    <property type="project" value="TreeGrafter"/>
</dbReference>
<evidence type="ECO:0000313" key="7">
    <source>
        <dbReference type="EMBL" id="RUL59080.1"/>
    </source>
</evidence>
<evidence type="ECO:0000259" key="6">
    <source>
        <dbReference type="PROSITE" id="PS50263"/>
    </source>
</evidence>
<dbReference type="GO" id="GO:0050152">
    <property type="term" value="F:omega-amidase activity"/>
    <property type="evidence" value="ECO:0007669"/>
    <property type="project" value="UniProtKB-EC"/>
</dbReference>
<organism evidence="7 8">
    <name type="scientific">Prevotella koreensis</name>
    <dbReference type="NCBI Taxonomy" id="2490854"/>
    <lineage>
        <taxon>Bacteria</taxon>
        <taxon>Pseudomonadati</taxon>
        <taxon>Bacteroidota</taxon>
        <taxon>Bacteroidia</taxon>
        <taxon>Bacteroidales</taxon>
        <taxon>Prevotellaceae</taxon>
        <taxon>Prevotella</taxon>
    </lineage>
</organism>
<dbReference type="FunFam" id="3.60.110.10:FF:000004">
    <property type="entry name" value="Carbon-nitrogen hydrolase"/>
    <property type="match status" value="1"/>
</dbReference>
<evidence type="ECO:0000256" key="1">
    <source>
        <dbReference type="ARBA" id="ARBA00010613"/>
    </source>
</evidence>
<dbReference type="EMBL" id="RYYU01000001">
    <property type="protein sequence ID" value="RUL59080.1"/>
    <property type="molecule type" value="Genomic_DNA"/>
</dbReference>
<dbReference type="Proteomes" id="UP000278983">
    <property type="component" value="Unassembled WGS sequence"/>
</dbReference>
<comment type="similarity">
    <text evidence="1">Belongs to the carbon-nitrogen hydrolase superfamily. NIT1/NIT2 family.</text>
</comment>
<protein>
    <recommendedName>
        <fullName evidence="5">Omega-amidase YafV</fullName>
        <ecNumber evidence="3">3.5.1.3</ecNumber>
    </recommendedName>
</protein>
<name>A0A432LJV8_9BACT</name>
<dbReference type="Gene3D" id="3.60.110.10">
    <property type="entry name" value="Carbon-nitrogen hydrolase"/>
    <property type="match status" value="1"/>
</dbReference>
<dbReference type="NCBIfam" id="NF007757">
    <property type="entry name" value="PRK10438.1"/>
    <property type="match status" value="1"/>
</dbReference>
<gene>
    <name evidence="7" type="ORF">EHV08_04370</name>
</gene>
<dbReference type="PANTHER" id="PTHR47799">
    <property type="entry name" value="OMEGA-AMIDASE YAFV"/>
    <property type="match status" value="1"/>
</dbReference>
<dbReference type="RefSeq" id="WP_126678250.1">
    <property type="nucleotide sequence ID" value="NZ_RYYU01000001.1"/>
</dbReference>